<keyword evidence="2" id="KW-1185">Reference proteome</keyword>
<evidence type="ECO:0008006" key="3">
    <source>
        <dbReference type="Google" id="ProtNLM"/>
    </source>
</evidence>
<dbReference type="EMBL" id="CP016027">
    <property type="protein sequence ID" value="ANJ66274.1"/>
    <property type="molecule type" value="Genomic_DNA"/>
</dbReference>
<gene>
    <name evidence="1" type="ORF">A9404_01780</name>
</gene>
<organism evidence="1 2">
    <name type="scientific">Halothiobacillus diazotrophicus</name>
    <dbReference type="NCBI Taxonomy" id="1860122"/>
    <lineage>
        <taxon>Bacteria</taxon>
        <taxon>Pseudomonadati</taxon>
        <taxon>Pseudomonadota</taxon>
        <taxon>Gammaproteobacteria</taxon>
        <taxon>Chromatiales</taxon>
        <taxon>Halothiobacillaceae</taxon>
        <taxon>Halothiobacillus</taxon>
    </lineage>
</organism>
<dbReference type="SUPFAM" id="SSF48452">
    <property type="entry name" value="TPR-like"/>
    <property type="match status" value="1"/>
</dbReference>
<dbReference type="KEGG" id="haz:A9404_01780"/>
<dbReference type="AlphaFoldDB" id="A0A191ZEI0"/>
<proteinExistence type="predicted"/>
<dbReference type="InterPro" id="IPR011990">
    <property type="entry name" value="TPR-like_helical_dom_sf"/>
</dbReference>
<dbReference type="STRING" id="1860122.A9404_01780"/>
<evidence type="ECO:0000313" key="1">
    <source>
        <dbReference type="EMBL" id="ANJ66274.1"/>
    </source>
</evidence>
<protein>
    <recommendedName>
        <fullName evidence="3">Tetratrico peptide repeat group 5 domain-containing protein</fullName>
    </recommendedName>
</protein>
<sequence>MQAASPSTNKRRTPPKDTIIEDATIERGTLGHVEQMLRDTLAVNPDQLSAYYALYKLLFRQSRLEEAANVAQLGLAVSARLGRFTAAWQKLDRPTADWADTQSPAHFYLFTLKALSFIRLRQGEFAECRSLLEKLDELDPEDLVGASVIRAYADGSSLG</sequence>
<accession>A0A191ZEI0</accession>
<name>A0A191ZEI0_9GAMM</name>
<dbReference type="OrthoDB" id="7359089at2"/>
<dbReference type="Gene3D" id="1.25.40.10">
    <property type="entry name" value="Tetratricopeptide repeat domain"/>
    <property type="match status" value="1"/>
</dbReference>
<evidence type="ECO:0000313" key="2">
    <source>
        <dbReference type="Proteomes" id="UP000078596"/>
    </source>
</evidence>
<reference evidence="1 2" key="1">
    <citation type="submission" date="2016-06" db="EMBL/GenBank/DDBJ databases">
        <title>Insight into the functional genes involving in sulfur oxidation in Pearl River water.</title>
        <authorList>
            <person name="Luo J."/>
            <person name="Tan X."/>
            <person name="Lin W."/>
        </authorList>
    </citation>
    <scope>NUCLEOTIDE SEQUENCE [LARGE SCALE GENOMIC DNA]</scope>
    <source>
        <strain evidence="1 2">LS2</strain>
    </source>
</reference>
<dbReference type="Proteomes" id="UP000078596">
    <property type="component" value="Chromosome"/>
</dbReference>
<dbReference type="RefSeq" id="WP_066098115.1">
    <property type="nucleotide sequence ID" value="NZ_CP016027.1"/>
</dbReference>